<dbReference type="Proteomes" id="UP001501578">
    <property type="component" value="Unassembled WGS sequence"/>
</dbReference>
<evidence type="ECO:0000313" key="1">
    <source>
        <dbReference type="EMBL" id="GAA0918296.1"/>
    </source>
</evidence>
<keyword evidence="2" id="KW-1185">Reference proteome</keyword>
<sequence>MDSLLSTLTAHPLRWEVTDAAAGLLPAPLLLHGRAVSAPSRPEALSGLASVR</sequence>
<dbReference type="EMBL" id="BAAAHQ010000006">
    <property type="protein sequence ID" value="GAA0918296.1"/>
    <property type="molecule type" value="Genomic_DNA"/>
</dbReference>
<reference evidence="1 2" key="1">
    <citation type="journal article" date="2019" name="Int. J. Syst. Evol. Microbiol.">
        <title>The Global Catalogue of Microorganisms (GCM) 10K type strain sequencing project: providing services to taxonomists for standard genome sequencing and annotation.</title>
        <authorList>
            <consortium name="The Broad Institute Genomics Platform"/>
            <consortium name="The Broad Institute Genome Sequencing Center for Infectious Disease"/>
            <person name="Wu L."/>
            <person name="Ma J."/>
        </authorList>
    </citation>
    <scope>NUCLEOTIDE SEQUENCE [LARGE SCALE GENOMIC DNA]</scope>
    <source>
        <strain evidence="1 2">JCM 11136</strain>
    </source>
</reference>
<dbReference type="RefSeq" id="WP_343948987.1">
    <property type="nucleotide sequence ID" value="NZ_BAAAHQ010000006.1"/>
</dbReference>
<protein>
    <submittedName>
        <fullName evidence="1">Uncharacterized protein</fullName>
    </submittedName>
</protein>
<name>A0ABN1NXD5_9ACTN</name>
<proteinExistence type="predicted"/>
<organism evidence="1 2">
    <name type="scientific">Nonomuraea longicatena</name>
    <dbReference type="NCBI Taxonomy" id="83682"/>
    <lineage>
        <taxon>Bacteria</taxon>
        <taxon>Bacillati</taxon>
        <taxon>Actinomycetota</taxon>
        <taxon>Actinomycetes</taxon>
        <taxon>Streptosporangiales</taxon>
        <taxon>Streptosporangiaceae</taxon>
        <taxon>Nonomuraea</taxon>
    </lineage>
</organism>
<evidence type="ECO:0000313" key="2">
    <source>
        <dbReference type="Proteomes" id="UP001501578"/>
    </source>
</evidence>
<accession>A0ABN1NXD5</accession>
<gene>
    <name evidence="1" type="ORF">GCM10009560_15090</name>
</gene>
<comment type="caution">
    <text evidence="1">The sequence shown here is derived from an EMBL/GenBank/DDBJ whole genome shotgun (WGS) entry which is preliminary data.</text>
</comment>